<dbReference type="EMBL" id="OW659477">
    <property type="protein sequence ID" value="CAH2761992.1"/>
    <property type="molecule type" value="Genomic_DNA"/>
</dbReference>
<protein>
    <submittedName>
        <fullName evidence="3">TPA: MAG TPA: NinG protein</fullName>
    </submittedName>
</protein>
<proteinExistence type="predicted"/>
<feature type="domain" description="HNH nuclease" evidence="1">
    <location>
        <begin position="34"/>
        <end position="100"/>
    </location>
</feature>
<evidence type="ECO:0000313" key="5">
    <source>
        <dbReference type="Proteomes" id="UP001154111"/>
    </source>
</evidence>
<name>A0AAU9VG00_9FIRM</name>
<evidence type="ECO:0000313" key="2">
    <source>
        <dbReference type="EMBL" id="CAH2761981.1"/>
    </source>
</evidence>
<sequence length="121" mass="14766">MKKRRARRSEPKDWVKVISKGNVNAFYKSTDWDIVREKALMRDKHVCQFFIGKWHDDKHRPKQLEVRRANTVHHIIPIRKCPELCLDLDNLISLSFEAHEIIEERKQHRFKPKKKITQERW</sequence>
<keyword evidence="4" id="KW-1185">Reference proteome</keyword>
<gene>
    <name evidence="3" type="ORF">ERYAMS2_00985</name>
    <name evidence="2" type="ORF">ERYAMS_00691</name>
</gene>
<evidence type="ECO:0000313" key="4">
    <source>
        <dbReference type="Proteomes" id="UP001154095"/>
    </source>
</evidence>
<evidence type="ECO:0000313" key="3">
    <source>
        <dbReference type="EMBL" id="CAH2761992.1"/>
    </source>
</evidence>
<accession>A0AAU9VG00</accession>
<evidence type="ECO:0000259" key="1">
    <source>
        <dbReference type="SMART" id="SM00507"/>
    </source>
</evidence>
<dbReference type="InterPro" id="IPR003615">
    <property type="entry name" value="HNH_nuc"/>
</dbReference>
<dbReference type="RefSeq" id="WP_254006327.1">
    <property type="nucleotide sequence ID" value="NZ_OW659477.1"/>
</dbReference>
<dbReference type="Proteomes" id="UP001154111">
    <property type="component" value="Chromosome"/>
</dbReference>
<dbReference type="Proteomes" id="UP001154095">
    <property type="component" value="Chromosome"/>
</dbReference>
<dbReference type="AlphaFoldDB" id="A0AAU9VG00"/>
<dbReference type="SMART" id="SM00507">
    <property type="entry name" value="HNHc"/>
    <property type="match status" value="1"/>
</dbReference>
<dbReference type="EMBL" id="OW659496">
    <property type="protein sequence ID" value="CAH2761981.1"/>
    <property type="molecule type" value="Genomic_DNA"/>
</dbReference>
<reference evidence="3" key="1">
    <citation type="submission" date="2022-04" db="EMBL/GenBank/DDBJ databases">
        <authorList>
            <person name="Forde T."/>
        </authorList>
    </citation>
    <scope>NUCLEOTIDE SEQUENCE</scope>
    <source>
        <strain evidence="3">A18Y016a</strain>
        <strain evidence="2">A18Y020d</strain>
    </source>
</reference>
<organism evidence="3 5">
    <name type="scientific">Erysipelothrix amsterdamensis</name>
    <dbReference type="NCBI Taxonomy" id="2929157"/>
    <lineage>
        <taxon>Bacteria</taxon>
        <taxon>Bacillati</taxon>
        <taxon>Bacillota</taxon>
        <taxon>Erysipelotrichia</taxon>
        <taxon>Erysipelotrichales</taxon>
        <taxon>Erysipelotrichaceae</taxon>
        <taxon>Erysipelothrix</taxon>
    </lineage>
</organism>